<comment type="caution">
    <text evidence="1">The sequence shown here is derived from an EMBL/GenBank/DDBJ whole genome shotgun (WGS) entry which is preliminary data.</text>
</comment>
<keyword evidence="2" id="KW-1185">Reference proteome</keyword>
<protein>
    <submittedName>
        <fullName evidence="1">MFS domain-containing protein</fullName>
    </submittedName>
</protein>
<name>A0ACC0REQ5_9HYPO</name>
<organism evidence="1 2">
    <name type="scientific">Fusarium keratoplasticum</name>
    <dbReference type="NCBI Taxonomy" id="1328300"/>
    <lineage>
        <taxon>Eukaryota</taxon>
        <taxon>Fungi</taxon>
        <taxon>Dikarya</taxon>
        <taxon>Ascomycota</taxon>
        <taxon>Pezizomycotina</taxon>
        <taxon>Sordariomycetes</taxon>
        <taxon>Hypocreomycetidae</taxon>
        <taxon>Hypocreales</taxon>
        <taxon>Nectriaceae</taxon>
        <taxon>Fusarium</taxon>
        <taxon>Fusarium solani species complex</taxon>
    </lineage>
</organism>
<gene>
    <name evidence="1" type="ORF">NCS57_00330900</name>
</gene>
<evidence type="ECO:0000313" key="1">
    <source>
        <dbReference type="EMBL" id="KAI8680497.1"/>
    </source>
</evidence>
<accession>A0ACC0REQ5</accession>
<reference evidence="1" key="1">
    <citation type="submission" date="2022-06" db="EMBL/GenBank/DDBJ databases">
        <title>Fusarium solani species complex genomes reveal bases of compartmentalisation and animal pathogenesis.</title>
        <authorList>
            <person name="Tsai I.J."/>
        </authorList>
    </citation>
    <scope>NUCLEOTIDE SEQUENCE</scope>
    <source>
        <strain evidence="1">Fu6.1</strain>
    </source>
</reference>
<dbReference type="EMBL" id="CM046504">
    <property type="protein sequence ID" value="KAI8680497.1"/>
    <property type="molecule type" value="Genomic_DNA"/>
</dbReference>
<evidence type="ECO:0000313" key="2">
    <source>
        <dbReference type="Proteomes" id="UP001065298"/>
    </source>
</evidence>
<proteinExistence type="predicted"/>
<dbReference type="Proteomes" id="UP001065298">
    <property type="component" value="Chromosome 2"/>
</dbReference>
<sequence>MRKIDFRLLPPLTILYIVAFMDRSNIGNAKVAGMNDELGLTSSQYNIALTVFFFPYAVFEVPSNIVLKLMRPSHWITILVIAWGTVLTCQGLVKNYEQLVATRALLGFTEAGFFPAATYLLTTWYCRWELQTRLAVFFSAASLAGAFSGLLAFGISHMDGIAGLSGWRWIFILEGIFTVALGTLIPWLLPDSPVLASFLTQNEKDFVMARLEADSGTSRGRVDTQGGSFKWKYLKDALLDWHIYLGVIMFLGQSIATYGFSFSAPTIIFELGYTAQQAQLLTIPIYFAGACSTLVFARLADKRRKRWPFILIPFSIAAVGFIALLSIPHPRLPGLTYSVLFLITSGLYPAVIGCITWVGNNLAPTFKRAIGMALLMTLGNLGGAIGSNIFLAEQSPQYWLGYGFSLGVIMLAILSIFALRYSNRALNRKRDLMNEEEILSRYTREEIIDMGDKSPLYRYVW</sequence>